<feature type="compositionally biased region" description="Polar residues" evidence="15">
    <location>
        <begin position="1"/>
        <end position="14"/>
    </location>
</feature>
<keyword evidence="14" id="KW-0175">Coiled coil</keyword>
<evidence type="ECO:0000256" key="6">
    <source>
        <dbReference type="ARBA" id="ARBA00022759"/>
    </source>
</evidence>
<keyword evidence="12" id="KW-0539">Nucleus</keyword>
<comment type="similarity">
    <text evidence="3">Belongs to the EME1/MMS4 family.</text>
</comment>
<keyword evidence="5" id="KW-0479">Metal-binding</keyword>
<evidence type="ECO:0000259" key="16">
    <source>
        <dbReference type="SMART" id="SM00891"/>
    </source>
</evidence>
<dbReference type="Proteomes" id="UP000222788">
    <property type="component" value="Unassembled WGS sequence"/>
</dbReference>
<dbReference type="GO" id="GO:0048476">
    <property type="term" value="C:Holliday junction resolvase complex"/>
    <property type="evidence" value="ECO:0007669"/>
    <property type="project" value="InterPro"/>
</dbReference>
<dbReference type="OrthoDB" id="343092at2759"/>
<evidence type="ECO:0000256" key="15">
    <source>
        <dbReference type="SAM" id="MobiDB-lite"/>
    </source>
</evidence>
<comment type="subcellular location">
    <subcellularLocation>
        <location evidence="2">Nucleus</location>
    </subcellularLocation>
</comment>
<keyword evidence="9" id="KW-0460">Magnesium</keyword>
<keyword evidence="7" id="KW-0227">DNA damage</keyword>
<dbReference type="AlphaFoldDB" id="A0A2C5WYM3"/>
<dbReference type="InterPro" id="IPR042530">
    <property type="entry name" value="EME1/EME2_C"/>
</dbReference>
<keyword evidence="10" id="KW-0233">DNA recombination</keyword>
<name>A0A2C5WYM3_9PEZI</name>
<protein>
    <recommendedName>
        <fullName evidence="16">ERCC4 domain-containing protein</fullName>
    </recommendedName>
</protein>
<comment type="cofactor">
    <cofactor evidence="1">
        <name>Mg(2+)</name>
        <dbReference type="ChEBI" id="CHEBI:18420"/>
    </cofactor>
</comment>
<evidence type="ECO:0000256" key="14">
    <source>
        <dbReference type="SAM" id="Coils"/>
    </source>
</evidence>
<accession>A0A2C5WYM3</accession>
<evidence type="ECO:0000256" key="8">
    <source>
        <dbReference type="ARBA" id="ARBA00022801"/>
    </source>
</evidence>
<dbReference type="InterPro" id="IPR047521">
    <property type="entry name" value="XPF_nuclease_EME1_ascomycetes"/>
</dbReference>
<dbReference type="PANTHER" id="PTHR21077">
    <property type="entry name" value="EME1 PROTEIN"/>
    <property type="match status" value="1"/>
</dbReference>
<evidence type="ECO:0000256" key="4">
    <source>
        <dbReference type="ARBA" id="ARBA00022722"/>
    </source>
</evidence>
<dbReference type="Gene3D" id="3.40.50.10130">
    <property type="match status" value="1"/>
</dbReference>
<dbReference type="GO" id="GO:0006302">
    <property type="term" value="P:double-strand break repair"/>
    <property type="evidence" value="ECO:0007669"/>
    <property type="project" value="TreeGrafter"/>
</dbReference>
<dbReference type="InterPro" id="IPR033310">
    <property type="entry name" value="Mms4/EME1/EME2"/>
</dbReference>
<feature type="compositionally biased region" description="Polar residues" evidence="15">
    <location>
        <begin position="163"/>
        <end position="184"/>
    </location>
</feature>
<evidence type="ECO:0000256" key="9">
    <source>
        <dbReference type="ARBA" id="ARBA00022842"/>
    </source>
</evidence>
<reference evidence="17 18" key="1">
    <citation type="journal article" date="2013" name="Fungal Biol.">
        <title>Analysis of microsatellite markers in the genome of the plant pathogen Ceratocystis fimbriata.</title>
        <authorList>
            <person name="Simpson M.C."/>
            <person name="Wilken P.M."/>
            <person name="Coetzee M.P."/>
            <person name="Wingfield M.J."/>
            <person name="Wingfield B.D."/>
        </authorList>
    </citation>
    <scope>NUCLEOTIDE SEQUENCE [LARGE SCALE GENOMIC DNA]</scope>
    <source>
        <strain evidence="17 18">CBS 114723</strain>
    </source>
</reference>
<feature type="coiled-coil region" evidence="14">
    <location>
        <begin position="402"/>
        <end position="436"/>
    </location>
</feature>
<dbReference type="SMART" id="SM00891">
    <property type="entry name" value="ERCC4"/>
    <property type="match status" value="1"/>
</dbReference>
<evidence type="ECO:0000256" key="13">
    <source>
        <dbReference type="ARBA" id="ARBA00023254"/>
    </source>
</evidence>
<dbReference type="EMBL" id="APWK03000114">
    <property type="protein sequence ID" value="PHH50751.1"/>
    <property type="molecule type" value="Genomic_DNA"/>
</dbReference>
<dbReference type="GO" id="GO:0008821">
    <property type="term" value="F:crossover junction DNA endonuclease activity"/>
    <property type="evidence" value="ECO:0007669"/>
    <property type="project" value="TreeGrafter"/>
</dbReference>
<dbReference type="PANTHER" id="PTHR21077:SF5">
    <property type="entry name" value="CROSSOVER JUNCTION ENDONUCLEASE MMS4"/>
    <property type="match status" value="1"/>
</dbReference>
<dbReference type="InterPro" id="IPR006166">
    <property type="entry name" value="ERCC4_domain"/>
</dbReference>
<dbReference type="GO" id="GO:0005634">
    <property type="term" value="C:nucleus"/>
    <property type="evidence" value="ECO:0007669"/>
    <property type="project" value="UniProtKB-SubCell"/>
</dbReference>
<dbReference type="GO" id="GO:0003677">
    <property type="term" value="F:DNA binding"/>
    <property type="evidence" value="ECO:0007669"/>
    <property type="project" value="InterPro"/>
</dbReference>
<reference evidence="17 18" key="2">
    <citation type="journal article" date="2013" name="IMA Fungus">
        <title>IMA Genome-F 1: Ceratocystis fimbriata: Draft nuclear genome sequence for the plant pathogen, Ceratocystis fimbriata.</title>
        <authorList>
            <person name="Wilken P.M."/>
            <person name="Steenkamp E.T."/>
            <person name="Wingfield M.J."/>
            <person name="de Beer Z.W."/>
            <person name="Wingfield B.D."/>
        </authorList>
    </citation>
    <scope>NUCLEOTIDE SEQUENCE [LARGE SCALE GENOMIC DNA]</scope>
    <source>
        <strain evidence="17 18">CBS 114723</strain>
    </source>
</reference>
<dbReference type="Gene3D" id="1.10.150.670">
    <property type="entry name" value="Crossover junction endonuclease EME1, DNA-binding domain"/>
    <property type="match status" value="1"/>
</dbReference>
<gene>
    <name evidence="17" type="ORF">CFIMG_004511RAa</name>
</gene>
<evidence type="ECO:0000256" key="12">
    <source>
        <dbReference type="ARBA" id="ARBA00023242"/>
    </source>
</evidence>
<evidence type="ECO:0000256" key="10">
    <source>
        <dbReference type="ARBA" id="ARBA00023172"/>
    </source>
</evidence>
<evidence type="ECO:0000256" key="7">
    <source>
        <dbReference type="ARBA" id="ARBA00022763"/>
    </source>
</evidence>
<dbReference type="GO" id="GO:0031573">
    <property type="term" value="P:mitotic intra-S DNA damage checkpoint signaling"/>
    <property type="evidence" value="ECO:0007669"/>
    <property type="project" value="TreeGrafter"/>
</dbReference>
<dbReference type="GO" id="GO:0000712">
    <property type="term" value="P:resolution of meiotic recombination intermediates"/>
    <property type="evidence" value="ECO:0007669"/>
    <property type="project" value="TreeGrafter"/>
</dbReference>
<keyword evidence="8" id="KW-0378">Hydrolase</keyword>
<keyword evidence="6" id="KW-0255">Endonuclease</keyword>
<dbReference type="CDD" id="cd20085">
    <property type="entry name" value="XPF_nuclease_Mms4"/>
    <property type="match status" value="1"/>
</dbReference>
<evidence type="ECO:0000256" key="2">
    <source>
        <dbReference type="ARBA" id="ARBA00004123"/>
    </source>
</evidence>
<feature type="domain" description="ERCC4" evidence="16">
    <location>
        <begin position="472"/>
        <end position="721"/>
    </location>
</feature>
<keyword evidence="11" id="KW-0234">DNA repair</keyword>
<dbReference type="Pfam" id="PF02732">
    <property type="entry name" value="ERCC4"/>
    <property type="match status" value="1"/>
</dbReference>
<evidence type="ECO:0000256" key="1">
    <source>
        <dbReference type="ARBA" id="ARBA00001946"/>
    </source>
</evidence>
<comment type="caution">
    <text evidence="17">The sequence shown here is derived from an EMBL/GenBank/DDBJ whole genome shotgun (WGS) entry which is preliminary data.</text>
</comment>
<keyword evidence="13" id="KW-0469">Meiosis</keyword>
<organism evidence="17 18">
    <name type="scientific">Ceratocystis fimbriata CBS 114723</name>
    <dbReference type="NCBI Taxonomy" id="1035309"/>
    <lineage>
        <taxon>Eukaryota</taxon>
        <taxon>Fungi</taxon>
        <taxon>Dikarya</taxon>
        <taxon>Ascomycota</taxon>
        <taxon>Pezizomycotina</taxon>
        <taxon>Sordariomycetes</taxon>
        <taxon>Hypocreomycetidae</taxon>
        <taxon>Microascales</taxon>
        <taxon>Ceratocystidaceae</taxon>
        <taxon>Ceratocystis</taxon>
    </lineage>
</organism>
<evidence type="ECO:0000313" key="18">
    <source>
        <dbReference type="Proteomes" id="UP000222788"/>
    </source>
</evidence>
<dbReference type="GO" id="GO:0031297">
    <property type="term" value="P:replication fork processing"/>
    <property type="evidence" value="ECO:0007669"/>
    <property type="project" value="TreeGrafter"/>
</dbReference>
<keyword evidence="18" id="KW-1185">Reference proteome</keyword>
<sequence length="768" mass="84202">MSNIIDLVSSSPIQSKKRKSHSSNSGRLSPSPVKRHHFSPPAPHERSQSQVTIPGKATPASARALRSGGLRDLDDIFDFSSPIPADVIDLRKPAVPPKQTSQLPPKAISGFPLKRTASAVGEINTADQDVAGDLPEKSVLIDDWNDDSIFRLEEELGIGSENPRLSSLGAQTPTVATTDSTHGTSFPRPLGTIMPTAPLATVEAAPTAVDNLAVPLPKTYESVHSSERRAPSVSLREFRNVRDFDPITLSSSPEPSRQPLGKENYTVAARPSQRSSRAMADLIMSSSQPEPHAPPLPRRLDTGLKPSLSAPIIDLGSDSDNDFPDLDAIRARPSKYSALGVDGMLSSPLKAKSLPRTIRPPLANPGKISRTKLSRTVSAMGTLESNASAHSITQSITRAEAKVAKEAEKARLVAERAEAKEQKKRDKARAAALAEANKLRTDKKISTPEMVVLLPVDLPETTALQAKELLNNLKVQTSQWTSPVPRVVRWRRNVTSRYNKSLESWEPIEPQTEDEKYAMVIMDAQTFVDRILGGQSNNMEAHVKEMRRCFPGYTLMYMLVGLRIWQHKNKTSRNRQFTQDAVGTKGSYTGIAETTRSRGSKRQAASPMTYIDEDRIEDALLELQVMYGHVLIHHVYSDLESAQWIATFTQHISTVPYRKVRDATNAATAMFCMQTGQVRTGEDAQDTYVRMLQEIVRVTAPSAYGVAAKFSSVQSLLHRLESGGPLALQAVAKVKNKEGDETDDTVGQAISRRIHKVFTGCDEESVDI</sequence>
<dbReference type="STRING" id="1035309.A0A2C5WYM3"/>
<keyword evidence="4" id="KW-0540">Nuclease</keyword>
<evidence type="ECO:0000313" key="17">
    <source>
        <dbReference type="EMBL" id="PHH50751.1"/>
    </source>
</evidence>
<proteinExistence type="inferred from homology"/>
<evidence type="ECO:0000256" key="5">
    <source>
        <dbReference type="ARBA" id="ARBA00022723"/>
    </source>
</evidence>
<feature type="region of interest" description="Disordered" evidence="15">
    <location>
        <begin position="246"/>
        <end position="316"/>
    </location>
</feature>
<feature type="region of interest" description="Disordered" evidence="15">
    <location>
        <begin position="1"/>
        <end position="62"/>
    </location>
</feature>
<evidence type="ECO:0000256" key="3">
    <source>
        <dbReference type="ARBA" id="ARBA00005313"/>
    </source>
</evidence>
<dbReference type="GO" id="GO:0046872">
    <property type="term" value="F:metal ion binding"/>
    <property type="evidence" value="ECO:0007669"/>
    <property type="project" value="UniProtKB-KW"/>
</dbReference>
<evidence type="ECO:0000256" key="11">
    <source>
        <dbReference type="ARBA" id="ARBA00023204"/>
    </source>
</evidence>
<feature type="region of interest" description="Disordered" evidence="15">
    <location>
        <begin position="162"/>
        <end position="189"/>
    </location>
</feature>